<name>A0A0L0C134_LUCCU</name>
<dbReference type="EMBL" id="JRES01001039">
    <property type="protein sequence ID" value="KNC26038.1"/>
    <property type="molecule type" value="Genomic_DNA"/>
</dbReference>
<evidence type="ECO:0008006" key="3">
    <source>
        <dbReference type="Google" id="ProtNLM"/>
    </source>
</evidence>
<protein>
    <recommendedName>
        <fullName evidence="3">DUF659 domain-containing protein</fullName>
    </recommendedName>
</protein>
<reference evidence="1 2" key="1">
    <citation type="journal article" date="2015" name="Nat. Commun.">
        <title>Lucilia cuprina genome unlocks parasitic fly biology to underpin future interventions.</title>
        <authorList>
            <person name="Anstead C.A."/>
            <person name="Korhonen P.K."/>
            <person name="Young N.D."/>
            <person name="Hall R.S."/>
            <person name="Jex A.R."/>
            <person name="Murali S.C."/>
            <person name="Hughes D.S."/>
            <person name="Lee S.F."/>
            <person name="Perry T."/>
            <person name="Stroehlein A.J."/>
            <person name="Ansell B.R."/>
            <person name="Breugelmans B."/>
            <person name="Hofmann A."/>
            <person name="Qu J."/>
            <person name="Dugan S."/>
            <person name="Lee S.L."/>
            <person name="Chao H."/>
            <person name="Dinh H."/>
            <person name="Han Y."/>
            <person name="Doddapaneni H.V."/>
            <person name="Worley K.C."/>
            <person name="Muzny D.M."/>
            <person name="Ioannidis P."/>
            <person name="Waterhouse R.M."/>
            <person name="Zdobnov E.M."/>
            <person name="James P.J."/>
            <person name="Bagnall N.H."/>
            <person name="Kotze A.C."/>
            <person name="Gibbs R.A."/>
            <person name="Richards S."/>
            <person name="Batterham P."/>
            <person name="Gasser R.B."/>
        </authorList>
    </citation>
    <scope>NUCLEOTIDE SEQUENCE [LARGE SCALE GENOMIC DNA]</scope>
    <source>
        <strain evidence="1 2">LS</strain>
        <tissue evidence="1">Full body</tissue>
    </source>
</reference>
<evidence type="ECO:0000313" key="2">
    <source>
        <dbReference type="Proteomes" id="UP000037069"/>
    </source>
</evidence>
<dbReference type="Proteomes" id="UP000037069">
    <property type="component" value="Unassembled WGS sequence"/>
</dbReference>
<gene>
    <name evidence="1" type="ORF">FF38_10758</name>
</gene>
<dbReference type="AlphaFoldDB" id="A0A0L0C134"/>
<keyword evidence="2" id="KW-1185">Reference proteome</keyword>
<sequence>MIIEIHDEFNLNPINVVATVTDNGSHFVKAFKEFGIKSFENKENEEIFNSDDDASDIKDISNEEEITFANLDTNSTCNALWKKGNRPKLSEIIVDIIGSTLKTLNLHDLHG</sequence>
<accession>A0A0L0C134</accession>
<proteinExistence type="predicted"/>
<comment type="caution">
    <text evidence="1">The sequence shown here is derived from an EMBL/GenBank/DDBJ whole genome shotgun (WGS) entry which is preliminary data.</text>
</comment>
<organism evidence="1 2">
    <name type="scientific">Lucilia cuprina</name>
    <name type="common">Green bottle fly</name>
    <name type="synonym">Australian sheep blowfly</name>
    <dbReference type="NCBI Taxonomy" id="7375"/>
    <lineage>
        <taxon>Eukaryota</taxon>
        <taxon>Metazoa</taxon>
        <taxon>Ecdysozoa</taxon>
        <taxon>Arthropoda</taxon>
        <taxon>Hexapoda</taxon>
        <taxon>Insecta</taxon>
        <taxon>Pterygota</taxon>
        <taxon>Neoptera</taxon>
        <taxon>Endopterygota</taxon>
        <taxon>Diptera</taxon>
        <taxon>Brachycera</taxon>
        <taxon>Muscomorpha</taxon>
        <taxon>Oestroidea</taxon>
        <taxon>Calliphoridae</taxon>
        <taxon>Luciliinae</taxon>
        <taxon>Lucilia</taxon>
    </lineage>
</organism>
<evidence type="ECO:0000313" key="1">
    <source>
        <dbReference type="EMBL" id="KNC26038.1"/>
    </source>
</evidence>